<dbReference type="PROSITE" id="PS51839">
    <property type="entry name" value="4FE4S_HC3"/>
    <property type="match status" value="1"/>
</dbReference>
<dbReference type="GO" id="GO:0016020">
    <property type="term" value="C:membrane"/>
    <property type="evidence" value="ECO:0007669"/>
    <property type="project" value="UniProtKB-SubCell"/>
</dbReference>
<dbReference type="SUPFAM" id="SSF53920">
    <property type="entry name" value="Fe-only hydrogenase"/>
    <property type="match status" value="1"/>
</dbReference>
<evidence type="ECO:0000313" key="18">
    <source>
        <dbReference type="EMBL" id="MBI5170699.1"/>
    </source>
</evidence>
<dbReference type="NCBIfam" id="NF040763">
    <property type="entry name" value="FeFe_hydrog_A6"/>
    <property type="match status" value="1"/>
</dbReference>
<keyword evidence="7" id="KW-0677">Repeat</keyword>
<reference evidence="18" key="1">
    <citation type="submission" date="2020-07" db="EMBL/GenBank/DDBJ databases">
        <title>Huge and variable diversity of episymbiotic CPR bacteria and DPANN archaea in groundwater ecosystems.</title>
        <authorList>
            <person name="He C.Y."/>
            <person name="Keren R."/>
            <person name="Whittaker M."/>
            <person name="Farag I.F."/>
            <person name="Doudna J."/>
            <person name="Cate J.H.D."/>
            <person name="Banfield J.F."/>
        </authorList>
    </citation>
    <scope>NUCLEOTIDE SEQUENCE</scope>
    <source>
        <strain evidence="18">NC_groundwater_1813_Pr3_B-0.1um_71_17</strain>
    </source>
</reference>
<comment type="similarity">
    <text evidence="3">Belongs to the complex I 75 kDa subunit family.</text>
</comment>
<organism evidence="18 19">
    <name type="scientific">Eiseniibacteriota bacterium</name>
    <dbReference type="NCBI Taxonomy" id="2212470"/>
    <lineage>
        <taxon>Bacteria</taxon>
        <taxon>Candidatus Eiseniibacteriota</taxon>
    </lineage>
</organism>
<dbReference type="FunFam" id="3.10.20.740:FF:000004">
    <property type="entry name" value="NADH-quinone oxidoreductase"/>
    <property type="match status" value="1"/>
</dbReference>
<dbReference type="SMART" id="SM00902">
    <property type="entry name" value="Fe_hyd_SSU"/>
    <property type="match status" value="1"/>
</dbReference>
<dbReference type="Proteomes" id="UP000696931">
    <property type="component" value="Unassembled WGS sequence"/>
</dbReference>
<dbReference type="Gene3D" id="3.40.950.10">
    <property type="entry name" value="Fe-only Hydrogenase (Larger Subunit), Chain L, domain 3"/>
    <property type="match status" value="1"/>
</dbReference>
<dbReference type="GO" id="GO:0008901">
    <property type="term" value="F:ferredoxin hydrogenase activity"/>
    <property type="evidence" value="ECO:0007669"/>
    <property type="project" value="InterPro"/>
</dbReference>
<dbReference type="Gene3D" id="3.10.20.740">
    <property type="match status" value="1"/>
</dbReference>
<feature type="domain" description="2Fe-2S ferredoxin-type" evidence="15">
    <location>
        <begin position="35"/>
        <end position="113"/>
    </location>
</feature>
<dbReference type="InterPro" id="IPR049830">
    <property type="entry name" value="HndD"/>
</dbReference>
<keyword evidence="8" id="KW-1278">Translocase</keyword>
<dbReference type="Pfam" id="PF10588">
    <property type="entry name" value="NADH-G_4Fe-4S_3"/>
    <property type="match status" value="1"/>
</dbReference>
<feature type="domain" description="4Fe-4S ferredoxin-type" evidence="16">
    <location>
        <begin position="217"/>
        <end position="245"/>
    </location>
</feature>
<evidence type="ECO:0000256" key="1">
    <source>
        <dbReference type="ARBA" id="ARBA00001966"/>
    </source>
</evidence>
<dbReference type="InterPro" id="IPR050340">
    <property type="entry name" value="Cytosolic_Fe-S_CAF"/>
</dbReference>
<keyword evidence="10" id="KW-0411">Iron-sulfur</keyword>
<keyword evidence="11" id="KW-0520">NAD</keyword>
<comment type="cofactor">
    <cofactor evidence="1">
        <name>[4Fe-4S] cluster</name>
        <dbReference type="ChEBI" id="CHEBI:49883"/>
    </cofactor>
</comment>
<dbReference type="GO" id="GO:0051537">
    <property type="term" value="F:2 iron, 2 sulfur cluster binding"/>
    <property type="evidence" value="ECO:0007669"/>
    <property type="project" value="UniProtKB-KW"/>
</dbReference>
<evidence type="ECO:0000256" key="10">
    <source>
        <dbReference type="ARBA" id="ARBA00023014"/>
    </source>
</evidence>
<accession>A0A933WBV4</accession>
<evidence type="ECO:0000256" key="3">
    <source>
        <dbReference type="ARBA" id="ARBA00005404"/>
    </source>
</evidence>
<evidence type="ECO:0000256" key="13">
    <source>
        <dbReference type="ARBA" id="ARBA00034078"/>
    </source>
</evidence>
<evidence type="ECO:0000256" key="12">
    <source>
        <dbReference type="ARBA" id="ARBA00023136"/>
    </source>
</evidence>
<dbReference type="EMBL" id="JACRIW010000103">
    <property type="protein sequence ID" value="MBI5170699.1"/>
    <property type="molecule type" value="Genomic_DNA"/>
</dbReference>
<dbReference type="InterPro" id="IPR017900">
    <property type="entry name" value="4Fe4S_Fe_S_CS"/>
</dbReference>
<keyword evidence="5" id="KW-0001">2Fe-2S</keyword>
<evidence type="ECO:0000256" key="4">
    <source>
        <dbReference type="ARBA" id="ARBA00022485"/>
    </source>
</evidence>
<dbReference type="InterPro" id="IPR017896">
    <property type="entry name" value="4Fe4S_Fe-S-bd"/>
</dbReference>
<evidence type="ECO:0000256" key="9">
    <source>
        <dbReference type="ARBA" id="ARBA00023004"/>
    </source>
</evidence>
<gene>
    <name evidence="18" type="ORF">HZA61_14515</name>
</gene>
<evidence type="ECO:0000256" key="14">
    <source>
        <dbReference type="SAM" id="MobiDB-lite"/>
    </source>
</evidence>
<dbReference type="Pfam" id="PF13510">
    <property type="entry name" value="Fer2_4"/>
    <property type="match status" value="1"/>
</dbReference>
<dbReference type="CDD" id="cd00207">
    <property type="entry name" value="fer2"/>
    <property type="match status" value="1"/>
</dbReference>
<dbReference type="Pfam" id="PF02906">
    <property type="entry name" value="Fe_hyd_lg_C"/>
    <property type="match status" value="1"/>
</dbReference>
<dbReference type="NCBIfam" id="TIGR02512">
    <property type="entry name" value="FeFe_hydrog_A"/>
    <property type="match status" value="1"/>
</dbReference>
<proteinExistence type="inferred from homology"/>
<keyword evidence="12" id="KW-0472">Membrane</keyword>
<dbReference type="InterPro" id="IPR036010">
    <property type="entry name" value="2Fe-2S_ferredoxin-like_sf"/>
</dbReference>
<comment type="caution">
    <text evidence="18">The sequence shown here is derived from an EMBL/GenBank/DDBJ whole genome shotgun (WGS) entry which is preliminary data.</text>
</comment>
<dbReference type="AlphaFoldDB" id="A0A933WBV4"/>
<evidence type="ECO:0000259" key="15">
    <source>
        <dbReference type="PROSITE" id="PS51085"/>
    </source>
</evidence>
<evidence type="ECO:0000256" key="2">
    <source>
        <dbReference type="ARBA" id="ARBA00004370"/>
    </source>
</evidence>
<dbReference type="GO" id="GO:0005506">
    <property type="term" value="F:iron ion binding"/>
    <property type="evidence" value="ECO:0007669"/>
    <property type="project" value="InterPro"/>
</dbReference>
<feature type="domain" description="4Fe-4S ferredoxin-type" evidence="16">
    <location>
        <begin position="173"/>
        <end position="192"/>
    </location>
</feature>
<dbReference type="Pfam" id="PF02256">
    <property type="entry name" value="Fe_hyd_SSU"/>
    <property type="match status" value="1"/>
</dbReference>
<evidence type="ECO:0000256" key="5">
    <source>
        <dbReference type="ARBA" id="ARBA00022714"/>
    </source>
</evidence>
<evidence type="ECO:0000259" key="17">
    <source>
        <dbReference type="PROSITE" id="PS51839"/>
    </source>
</evidence>
<evidence type="ECO:0000256" key="8">
    <source>
        <dbReference type="ARBA" id="ARBA00022967"/>
    </source>
</evidence>
<dbReference type="SUPFAM" id="SSF54292">
    <property type="entry name" value="2Fe-2S ferredoxin-like"/>
    <property type="match status" value="1"/>
</dbReference>
<dbReference type="Gene3D" id="3.30.70.20">
    <property type="match status" value="1"/>
</dbReference>
<comment type="cofactor">
    <cofactor evidence="13">
        <name>[2Fe-2S] cluster</name>
        <dbReference type="ChEBI" id="CHEBI:190135"/>
    </cofactor>
</comment>
<evidence type="ECO:0000259" key="16">
    <source>
        <dbReference type="PROSITE" id="PS51379"/>
    </source>
</evidence>
<keyword evidence="4" id="KW-0004">4Fe-4S</keyword>
<dbReference type="SMART" id="SM00929">
    <property type="entry name" value="NADH-G_4Fe-4S_3"/>
    <property type="match status" value="1"/>
</dbReference>
<evidence type="ECO:0000256" key="7">
    <source>
        <dbReference type="ARBA" id="ARBA00022737"/>
    </source>
</evidence>
<dbReference type="SUPFAM" id="SSF54862">
    <property type="entry name" value="4Fe-4S ferredoxins"/>
    <property type="match status" value="1"/>
</dbReference>
<dbReference type="PANTHER" id="PTHR11615">
    <property type="entry name" value="NITRATE, FORMATE, IRON DEHYDROGENASE"/>
    <property type="match status" value="1"/>
</dbReference>
<dbReference type="InterPro" id="IPR054351">
    <property type="entry name" value="NADH_UbQ_OxRdtase_ferredoxin"/>
</dbReference>
<feature type="domain" description="4Fe-4S His(Cys)3-ligated-type" evidence="17">
    <location>
        <begin position="113"/>
        <end position="152"/>
    </location>
</feature>
<protein>
    <submittedName>
        <fullName evidence="18">Iron hydrogenase small subunit</fullName>
    </submittedName>
</protein>
<dbReference type="Pfam" id="PF22117">
    <property type="entry name" value="Fer4_Nqo3"/>
    <property type="match status" value="1"/>
</dbReference>
<keyword evidence="6" id="KW-0479">Metal-binding</keyword>
<dbReference type="FunFam" id="3.30.70.20:FF:000035">
    <property type="entry name" value="Iron hydrogenase 1"/>
    <property type="match status" value="1"/>
</dbReference>
<dbReference type="InterPro" id="IPR019574">
    <property type="entry name" value="NADH_UbQ_OxRdtase_Gsu_4Fe4S-bd"/>
</dbReference>
<dbReference type="InterPro" id="IPR004108">
    <property type="entry name" value="Fe_hydrogenase_lsu_C"/>
</dbReference>
<name>A0A933WBV4_UNCEI</name>
<dbReference type="GO" id="GO:0051539">
    <property type="term" value="F:4 iron, 4 sulfur cluster binding"/>
    <property type="evidence" value="ECO:0007669"/>
    <property type="project" value="UniProtKB-KW"/>
</dbReference>
<dbReference type="InterPro" id="IPR013352">
    <property type="entry name" value="Fe_hydrogenase_subset"/>
</dbReference>
<dbReference type="PROSITE" id="PS00198">
    <property type="entry name" value="4FE4S_FER_1"/>
    <property type="match status" value="1"/>
</dbReference>
<dbReference type="InterPro" id="IPR001041">
    <property type="entry name" value="2Fe-2S_ferredoxin-type"/>
</dbReference>
<comment type="subcellular location">
    <subcellularLocation>
        <location evidence="2">Membrane</location>
    </subcellularLocation>
</comment>
<evidence type="ECO:0000256" key="6">
    <source>
        <dbReference type="ARBA" id="ARBA00022723"/>
    </source>
</evidence>
<sequence>MSTVKETRPGTDRAPVSQNPRPLTYPPDASQSIGGEVSVQIDGQDVKVPIGTSLLDAAKKVGVHIPTLCHHPDLRVAGVCRVCVVEVEGQRTLQAACAYPVTSPLKVHTHTRKVRQARRHVVDLMLSTHCGECYSCKRNNNCELQKLAREYGVDFFRFGHVKASRIPKDESSYSVVRDMDKCILCRRCVRTCIDLQEVGVLEAIGRGHETRISTYLDKALADVVCINCGQCINRCPTGALHANDTSDEVWRAIDDPTKHVVIQTAPSPRAAIGECFGLEPGVPMTGQLNTALKLAGFDKVFDTNFTADLTILEEGTELLVRLHDALVKKQPTALPQFTSCSPGWVKYLEHFHPEYIPNLSSAKSPQQMFGAVIKTWYAQRNGIDPKDIVTVALMPCSAKKFECNRPEMDSSGFKDVDFGLTTREMAQMIQEAGIHLPSLAKSGFDDPFGDATGSGVIFGATGGVMEAALRTVIELVTGLKVEKLFEHANIVSVRGFEGVRLIELPITQVASEVPEIIRKHVPSFDFLKGVTLKVAVAHGTANAKRVMEDIRAGGPFSECHFIEFMGCPGGCLGGGGQPIPTSPEIRQARAKAIYAEDAGSAVRKSHENPAVLRLYTEFLTDGPCGHKSHELLHTHYTARGKHIG</sequence>
<dbReference type="InterPro" id="IPR009016">
    <property type="entry name" value="Fe_hydrogenase"/>
</dbReference>
<dbReference type="Gene3D" id="4.10.260.20">
    <property type="entry name" value="Iron hydrogenase, small subunit"/>
    <property type="match status" value="1"/>
</dbReference>
<feature type="region of interest" description="Disordered" evidence="14">
    <location>
        <begin position="1"/>
        <end position="32"/>
    </location>
</feature>
<feature type="compositionally biased region" description="Basic and acidic residues" evidence="14">
    <location>
        <begin position="1"/>
        <end position="11"/>
    </location>
</feature>
<dbReference type="InterPro" id="IPR036991">
    <property type="entry name" value="Fe_hydrogenase_ssu_sf"/>
</dbReference>
<evidence type="ECO:0000256" key="11">
    <source>
        <dbReference type="ARBA" id="ARBA00023027"/>
    </source>
</evidence>
<dbReference type="PROSITE" id="PS51085">
    <property type="entry name" value="2FE2S_FER_2"/>
    <property type="match status" value="1"/>
</dbReference>
<keyword evidence="9" id="KW-0408">Iron</keyword>
<dbReference type="Gene3D" id="3.40.50.1780">
    <property type="match status" value="1"/>
</dbReference>
<evidence type="ECO:0000313" key="19">
    <source>
        <dbReference type="Proteomes" id="UP000696931"/>
    </source>
</evidence>
<dbReference type="InterPro" id="IPR003149">
    <property type="entry name" value="Fe_hydrogenase_ssu"/>
</dbReference>
<dbReference type="PROSITE" id="PS51379">
    <property type="entry name" value="4FE4S_FER_2"/>
    <property type="match status" value="2"/>
</dbReference>